<evidence type="ECO:0000256" key="1">
    <source>
        <dbReference type="PROSITE-ProRule" id="PRU00023"/>
    </source>
</evidence>
<dbReference type="SUPFAM" id="SSF48403">
    <property type="entry name" value="Ankyrin repeat"/>
    <property type="match status" value="1"/>
</dbReference>
<dbReference type="Proteomes" id="UP000054937">
    <property type="component" value="Unassembled WGS sequence"/>
</dbReference>
<feature type="compositionally biased region" description="Basic and acidic residues" evidence="3">
    <location>
        <begin position="217"/>
        <end position="235"/>
    </location>
</feature>
<dbReference type="SMART" id="SM00248">
    <property type="entry name" value="ANK"/>
    <property type="match status" value="1"/>
</dbReference>
<dbReference type="OrthoDB" id="71307at2759"/>
<organism evidence="4 5">
    <name type="scientific">Pseudocohnilembus persalinus</name>
    <name type="common">Ciliate</name>
    <dbReference type="NCBI Taxonomy" id="266149"/>
    <lineage>
        <taxon>Eukaryota</taxon>
        <taxon>Sar</taxon>
        <taxon>Alveolata</taxon>
        <taxon>Ciliophora</taxon>
        <taxon>Intramacronucleata</taxon>
        <taxon>Oligohymenophorea</taxon>
        <taxon>Scuticociliatia</taxon>
        <taxon>Philasterida</taxon>
        <taxon>Pseudocohnilembidae</taxon>
        <taxon>Pseudocohnilembus</taxon>
    </lineage>
</organism>
<evidence type="ECO:0000313" key="4">
    <source>
        <dbReference type="EMBL" id="KRX00196.1"/>
    </source>
</evidence>
<feature type="coiled-coil region" evidence="2">
    <location>
        <begin position="8"/>
        <end position="35"/>
    </location>
</feature>
<evidence type="ECO:0000256" key="2">
    <source>
        <dbReference type="SAM" id="Coils"/>
    </source>
</evidence>
<protein>
    <submittedName>
        <fullName evidence="4">Ankyrin repeat-containing domain</fullName>
    </submittedName>
</protein>
<keyword evidence="5" id="KW-1185">Reference proteome</keyword>
<feature type="region of interest" description="Disordered" evidence="3">
    <location>
        <begin position="214"/>
        <end position="251"/>
    </location>
</feature>
<accession>A0A0V0QDB1</accession>
<dbReference type="PROSITE" id="PS50297">
    <property type="entry name" value="ANK_REP_REGION"/>
    <property type="match status" value="1"/>
</dbReference>
<dbReference type="Pfam" id="PF00023">
    <property type="entry name" value="Ank"/>
    <property type="match status" value="1"/>
</dbReference>
<gene>
    <name evidence="4" type="ORF">PPERSA_10695</name>
</gene>
<evidence type="ECO:0000256" key="3">
    <source>
        <dbReference type="SAM" id="MobiDB-lite"/>
    </source>
</evidence>
<feature type="repeat" description="ANK" evidence="1">
    <location>
        <begin position="439"/>
        <end position="471"/>
    </location>
</feature>
<dbReference type="AlphaFoldDB" id="A0A0V0QDB1"/>
<dbReference type="PROSITE" id="PS50088">
    <property type="entry name" value="ANK_REPEAT"/>
    <property type="match status" value="1"/>
</dbReference>
<reference evidence="4 5" key="1">
    <citation type="journal article" date="2015" name="Sci. Rep.">
        <title>Genome of the facultative scuticociliatosis pathogen Pseudocohnilembus persalinus provides insight into its virulence through horizontal gene transfer.</title>
        <authorList>
            <person name="Xiong J."/>
            <person name="Wang G."/>
            <person name="Cheng J."/>
            <person name="Tian M."/>
            <person name="Pan X."/>
            <person name="Warren A."/>
            <person name="Jiang C."/>
            <person name="Yuan D."/>
            <person name="Miao W."/>
        </authorList>
    </citation>
    <scope>NUCLEOTIDE SEQUENCE [LARGE SCALE GENOMIC DNA]</scope>
    <source>
        <strain evidence="4">36N120E</strain>
    </source>
</reference>
<dbReference type="Gene3D" id="1.25.40.20">
    <property type="entry name" value="Ankyrin repeat-containing domain"/>
    <property type="match status" value="1"/>
</dbReference>
<keyword evidence="1" id="KW-0040">ANK repeat</keyword>
<dbReference type="InterPro" id="IPR036770">
    <property type="entry name" value="Ankyrin_rpt-contain_sf"/>
</dbReference>
<proteinExistence type="predicted"/>
<name>A0A0V0QDB1_PSEPJ</name>
<dbReference type="EMBL" id="LDAU01000194">
    <property type="protein sequence ID" value="KRX00196.1"/>
    <property type="molecule type" value="Genomic_DNA"/>
</dbReference>
<dbReference type="InterPro" id="IPR002110">
    <property type="entry name" value="Ankyrin_rpt"/>
</dbReference>
<feature type="compositionally biased region" description="Low complexity" evidence="3">
    <location>
        <begin position="236"/>
        <end position="251"/>
    </location>
</feature>
<dbReference type="InParanoid" id="A0A0V0QDB1"/>
<sequence>MDLWVEKQMNIKKQMQFYEEDKKNYKKQQAQAAIKQLDILENFIAFKTKHINQNNKIQQQLQIERFKEQKKQEFLQNLEYLTDKNLKKKFEKMKEDHAKMKIAKQYQIEKIMKEQYQDIKIFNELEKKEVEKEKERNLFYKKLKQNQRLDQNNLIEYQKNQNKTKGEQKSLNTLADLKKLMEEQNLLKNNQKNQALSKTSSNLTDKKFLNQLYDLGSDNKQKNGKFSERESKSKDQNQNQNNNQLENQDQIQSQKNLPICLLNQKKYRGAKYYGHYRKNSTLQRFSLISANNLKNLRSTQIKSQRSQTVLSKLQPAQQKYEYDQFINNYDYDVEKFHNQLYIHKKKENKRNDSEKKINKEEVIKEIKNDMKYMNFKVQNNVNNIKKDLQEFKEKVFWEPNLNKIEETFYNYLQNISQNYLYITRMIENHRYLVHTKFKNKDTVLHLACKNNDLQLFKFLIQNGADMEIRNQVGKKPKELGKNSFIQAVEIYLQQQQEIMQNDEEQGQEQSQELLDEQFTENENIFEQYQEKQISIIHED</sequence>
<evidence type="ECO:0000313" key="5">
    <source>
        <dbReference type="Proteomes" id="UP000054937"/>
    </source>
</evidence>
<comment type="caution">
    <text evidence="4">The sequence shown here is derived from an EMBL/GenBank/DDBJ whole genome shotgun (WGS) entry which is preliminary data.</text>
</comment>
<keyword evidence="2" id="KW-0175">Coiled coil</keyword>